<organism evidence="8 9">
    <name type="scientific">Clavelina lepadiformis</name>
    <name type="common">Light-bulb sea squirt</name>
    <name type="synonym">Ascidia lepadiformis</name>
    <dbReference type="NCBI Taxonomy" id="159417"/>
    <lineage>
        <taxon>Eukaryota</taxon>
        <taxon>Metazoa</taxon>
        <taxon>Chordata</taxon>
        <taxon>Tunicata</taxon>
        <taxon>Ascidiacea</taxon>
        <taxon>Aplousobranchia</taxon>
        <taxon>Clavelinidae</taxon>
        <taxon>Clavelina</taxon>
    </lineage>
</organism>
<dbReference type="SMART" id="SM00115">
    <property type="entry name" value="CASc"/>
    <property type="match status" value="1"/>
</dbReference>
<keyword evidence="2" id="KW-0645">Protease</keyword>
<proteinExistence type="inferred from homology"/>
<dbReference type="InterPro" id="IPR002138">
    <property type="entry name" value="Pept_C14_p10"/>
</dbReference>
<evidence type="ECO:0000313" key="9">
    <source>
        <dbReference type="Proteomes" id="UP001642483"/>
    </source>
</evidence>
<evidence type="ECO:0008006" key="10">
    <source>
        <dbReference type="Google" id="ProtNLM"/>
    </source>
</evidence>
<dbReference type="SUPFAM" id="SSF52129">
    <property type="entry name" value="Caspase-like"/>
    <property type="match status" value="1"/>
</dbReference>
<name>A0ABP0GDT4_CLALP</name>
<dbReference type="PROSITE" id="PS50207">
    <property type="entry name" value="CASPASE_P10"/>
    <property type="match status" value="1"/>
</dbReference>
<protein>
    <recommendedName>
        <fullName evidence="10">Caspase-3</fullName>
    </recommendedName>
</protein>
<accession>A0ABP0GDT4</accession>
<dbReference type="InterPro" id="IPR011600">
    <property type="entry name" value="Pept_C14_caspase"/>
</dbReference>
<evidence type="ECO:0000256" key="2">
    <source>
        <dbReference type="ARBA" id="ARBA00022670"/>
    </source>
</evidence>
<feature type="domain" description="Caspase family p20" evidence="7">
    <location>
        <begin position="38"/>
        <end position="161"/>
    </location>
</feature>
<dbReference type="InterPro" id="IPR015917">
    <property type="entry name" value="Pept_C14A"/>
</dbReference>
<dbReference type="PANTHER" id="PTHR47901">
    <property type="entry name" value="CASPASE RECRUITMENT DOMAIN-CONTAINING PROTEIN 18"/>
    <property type="match status" value="1"/>
</dbReference>
<evidence type="ECO:0000259" key="6">
    <source>
        <dbReference type="PROSITE" id="PS50207"/>
    </source>
</evidence>
<dbReference type="PANTHER" id="PTHR47901:SF8">
    <property type="entry name" value="CASPASE-3"/>
    <property type="match status" value="1"/>
</dbReference>
<dbReference type="Gene3D" id="3.40.50.1460">
    <property type="match status" value="1"/>
</dbReference>
<evidence type="ECO:0000256" key="4">
    <source>
        <dbReference type="ARBA" id="ARBA00022801"/>
    </source>
</evidence>
<gene>
    <name evidence="8" type="ORF">CVLEPA_LOCUS21091</name>
</gene>
<dbReference type="PROSITE" id="PS50208">
    <property type="entry name" value="CASPASE_P20"/>
    <property type="match status" value="1"/>
</dbReference>
<reference evidence="8 9" key="1">
    <citation type="submission" date="2024-02" db="EMBL/GenBank/DDBJ databases">
        <authorList>
            <person name="Daric V."/>
            <person name="Darras S."/>
        </authorList>
    </citation>
    <scope>NUCLEOTIDE SEQUENCE [LARGE SCALE GENOMIC DNA]</scope>
</reference>
<evidence type="ECO:0000256" key="3">
    <source>
        <dbReference type="ARBA" id="ARBA00022703"/>
    </source>
</evidence>
<comment type="similarity">
    <text evidence="1 5">Belongs to the peptidase C14A family.</text>
</comment>
<comment type="caution">
    <text evidence="8">The sequence shown here is derived from an EMBL/GenBank/DDBJ whole genome shotgun (WGS) entry which is preliminary data.</text>
</comment>
<dbReference type="Proteomes" id="UP001642483">
    <property type="component" value="Unassembled WGS sequence"/>
</dbReference>
<evidence type="ECO:0000256" key="1">
    <source>
        <dbReference type="ARBA" id="ARBA00010134"/>
    </source>
</evidence>
<dbReference type="EMBL" id="CAWYQH010000108">
    <property type="protein sequence ID" value="CAK8689118.1"/>
    <property type="molecule type" value="Genomic_DNA"/>
</dbReference>
<keyword evidence="4" id="KW-0378">Hydrolase</keyword>
<dbReference type="InterPro" id="IPR002398">
    <property type="entry name" value="Pept_C14"/>
</dbReference>
<keyword evidence="9" id="KW-1185">Reference proteome</keyword>
<evidence type="ECO:0000259" key="7">
    <source>
        <dbReference type="PROSITE" id="PS50208"/>
    </source>
</evidence>
<evidence type="ECO:0000256" key="5">
    <source>
        <dbReference type="RuleBase" id="RU003971"/>
    </source>
</evidence>
<dbReference type="Pfam" id="PF00656">
    <property type="entry name" value="Peptidase_C14"/>
    <property type="match status" value="1"/>
</dbReference>
<dbReference type="InterPro" id="IPR029030">
    <property type="entry name" value="Caspase-like_dom_sf"/>
</dbReference>
<evidence type="ECO:0000313" key="8">
    <source>
        <dbReference type="EMBL" id="CAK8689118.1"/>
    </source>
</evidence>
<dbReference type="InterPro" id="IPR001309">
    <property type="entry name" value="Pept_C14_p20"/>
</dbReference>
<feature type="domain" description="Caspase family p10" evidence="6">
    <location>
        <begin position="194"/>
        <end position="290"/>
    </location>
</feature>
<keyword evidence="3" id="KW-0053">Apoptosis</keyword>
<sequence length="318" mass="35905">MSKGSDKGLKEVKTVEEELTFASLREYHHSLYELNPKSVGRAYIFANAEFNEKKLERRDGNEKDEGALKTLLEKMGFKTKLLSDLTRSGFDEEMNKISKVDFSNDSCVLVAVLSHGDEDKVWMKDRQVDEDEFYDRFSREKCPAMIGKPKIFLFQTCKGFKSDKTTNLSDQTDTTYFTEAVTTDDDVIELEGESSSTTPSTADVIKCLATSHGFVSFRNTHHGSWFIQNFVDVFNTYVEDKSDDEIDFLSLMMVVAKKVASKSATDKCGNIYKQMPCVTTTLQKRIVFPKAKDICHVQSPVGDVKAESNDKSNPTVSK</sequence>
<dbReference type="PRINTS" id="PR00376">
    <property type="entry name" value="IL1BCENZYME"/>
</dbReference>